<keyword evidence="3" id="KW-1185">Reference proteome</keyword>
<gene>
    <name evidence="2" type="ORF">SAMN05421642_11889</name>
</gene>
<dbReference type="AlphaFoldDB" id="A0A239MIH9"/>
<evidence type="ECO:0000256" key="1">
    <source>
        <dbReference type="SAM" id="MobiDB-lite"/>
    </source>
</evidence>
<evidence type="ECO:0000313" key="3">
    <source>
        <dbReference type="Proteomes" id="UP000198327"/>
    </source>
</evidence>
<dbReference type="Proteomes" id="UP000198327">
    <property type="component" value="Unassembled WGS sequence"/>
</dbReference>
<evidence type="ECO:0000313" key="2">
    <source>
        <dbReference type="EMBL" id="SNT42461.1"/>
    </source>
</evidence>
<name>A0A239MIH9_9NOCA</name>
<proteinExistence type="predicted"/>
<organism evidence="2 3">
    <name type="scientific">Rhodococcoides kyotonense</name>
    <dbReference type="NCBI Taxonomy" id="398843"/>
    <lineage>
        <taxon>Bacteria</taxon>
        <taxon>Bacillati</taxon>
        <taxon>Actinomycetota</taxon>
        <taxon>Actinomycetes</taxon>
        <taxon>Mycobacteriales</taxon>
        <taxon>Nocardiaceae</taxon>
        <taxon>Rhodococcoides</taxon>
    </lineage>
</organism>
<dbReference type="EMBL" id="FZOW01000018">
    <property type="protein sequence ID" value="SNT42461.1"/>
    <property type="molecule type" value="Genomic_DNA"/>
</dbReference>
<sequence>MTQPDHDQPNLDDVITPTEDVHPDHREHAKTPKHVDDQELDARTEHEREETSGGR</sequence>
<feature type="compositionally biased region" description="Basic and acidic residues" evidence="1">
    <location>
        <begin position="19"/>
        <end position="55"/>
    </location>
</feature>
<accession>A0A239MIH9</accession>
<feature type="region of interest" description="Disordered" evidence="1">
    <location>
        <begin position="1"/>
        <end position="55"/>
    </location>
</feature>
<protein>
    <submittedName>
        <fullName evidence="2">Uncharacterized protein</fullName>
    </submittedName>
</protein>
<reference evidence="3" key="1">
    <citation type="submission" date="2017-06" db="EMBL/GenBank/DDBJ databases">
        <authorList>
            <person name="Varghese N."/>
            <person name="Submissions S."/>
        </authorList>
    </citation>
    <scope>NUCLEOTIDE SEQUENCE [LARGE SCALE GENOMIC DNA]</scope>
    <source>
        <strain evidence="3">JCM 23211</strain>
    </source>
</reference>
<dbReference type="RefSeq" id="WP_176444480.1">
    <property type="nucleotide sequence ID" value="NZ_FZOW01000018.1"/>
</dbReference>